<feature type="transmembrane region" description="Helical" evidence="2">
    <location>
        <begin position="12"/>
        <end position="32"/>
    </location>
</feature>
<proteinExistence type="inferred from homology"/>
<dbReference type="PANTHER" id="PTHR42709:SF9">
    <property type="entry name" value="ALKALINE PHOSPHATASE LIKE PROTEIN"/>
    <property type="match status" value="1"/>
</dbReference>
<feature type="transmembrane region" description="Helical" evidence="2">
    <location>
        <begin position="135"/>
        <end position="154"/>
    </location>
</feature>
<keyword evidence="2" id="KW-1133">Transmembrane helix</keyword>
<dbReference type="RefSeq" id="WP_210046286.1">
    <property type="nucleotide sequence ID" value="NZ_JBHLVU010000012.1"/>
</dbReference>
<feature type="transmembrane region" description="Helical" evidence="2">
    <location>
        <begin position="52"/>
        <end position="73"/>
    </location>
</feature>
<dbReference type="Pfam" id="PF09335">
    <property type="entry name" value="VTT_dom"/>
    <property type="match status" value="1"/>
</dbReference>
<evidence type="ECO:0000256" key="1">
    <source>
        <dbReference type="ARBA" id="ARBA00010792"/>
    </source>
</evidence>
<evidence type="ECO:0000313" key="5">
    <source>
        <dbReference type="Proteomes" id="UP001519887"/>
    </source>
</evidence>
<dbReference type="Proteomes" id="UP001519887">
    <property type="component" value="Unassembled WGS sequence"/>
</dbReference>
<sequence length="206" mass="23208">MNADMMLGLIQHFGYAALFFVLCLGLISIPVPNEVIVMTAGAVTVSGSLLPLPAFLCTYLGVLSGLTFGYTMGRRYGRPILNRWERKARIGKAMKFAEKLISKYGKSALCVSYFFPLVRHIMPYLAGLNRMSFKLFAFFSYAAGLVWTLIYFFLGRLVGNHVQEVGYVIYNYGMKLLWLPIVLLVVLGIIKWSARLRNERKGTLGR</sequence>
<dbReference type="PANTHER" id="PTHR42709">
    <property type="entry name" value="ALKALINE PHOSPHATASE LIKE PROTEIN"/>
    <property type="match status" value="1"/>
</dbReference>
<organism evidence="4 5">
    <name type="scientific">Paenibacillus sepulcri</name>
    <dbReference type="NCBI Taxonomy" id="359917"/>
    <lineage>
        <taxon>Bacteria</taxon>
        <taxon>Bacillati</taxon>
        <taxon>Bacillota</taxon>
        <taxon>Bacilli</taxon>
        <taxon>Bacillales</taxon>
        <taxon>Paenibacillaceae</taxon>
        <taxon>Paenibacillus</taxon>
    </lineage>
</organism>
<dbReference type="InterPro" id="IPR051311">
    <property type="entry name" value="DedA_domain"/>
</dbReference>
<feature type="transmembrane region" description="Helical" evidence="2">
    <location>
        <begin position="174"/>
        <end position="194"/>
    </location>
</feature>
<evidence type="ECO:0000313" key="4">
    <source>
        <dbReference type="EMBL" id="MBW7454362.1"/>
    </source>
</evidence>
<protein>
    <submittedName>
        <fullName evidence="4">DedA family protein</fullName>
    </submittedName>
</protein>
<evidence type="ECO:0000259" key="3">
    <source>
        <dbReference type="Pfam" id="PF09335"/>
    </source>
</evidence>
<reference evidence="4 5" key="1">
    <citation type="submission" date="2021-07" db="EMBL/GenBank/DDBJ databases">
        <title>Paenibacillus radiodurans sp. nov., isolated from the southeastern edge of Tengger Desert.</title>
        <authorList>
            <person name="Zhang G."/>
        </authorList>
    </citation>
    <scope>NUCLEOTIDE SEQUENCE [LARGE SCALE GENOMIC DNA]</scope>
    <source>
        <strain evidence="4 5">CCM 7311</strain>
    </source>
</reference>
<dbReference type="InterPro" id="IPR032816">
    <property type="entry name" value="VTT_dom"/>
</dbReference>
<comment type="caution">
    <text evidence="4">The sequence shown here is derived from an EMBL/GenBank/DDBJ whole genome shotgun (WGS) entry which is preliminary data.</text>
</comment>
<comment type="similarity">
    <text evidence="1">Belongs to the DedA family.</text>
</comment>
<keyword evidence="5" id="KW-1185">Reference proteome</keyword>
<gene>
    <name evidence="4" type="ORF">K0U00_10000</name>
</gene>
<dbReference type="EMBL" id="JAHZIK010000190">
    <property type="protein sequence ID" value="MBW7454362.1"/>
    <property type="molecule type" value="Genomic_DNA"/>
</dbReference>
<accession>A0ABS7C0C4</accession>
<name>A0ABS7C0C4_9BACL</name>
<keyword evidence="2" id="KW-0472">Membrane</keyword>
<feature type="domain" description="VTT" evidence="3">
    <location>
        <begin position="31"/>
        <end position="156"/>
    </location>
</feature>
<keyword evidence="2" id="KW-0812">Transmembrane</keyword>
<evidence type="ECO:0000256" key="2">
    <source>
        <dbReference type="SAM" id="Phobius"/>
    </source>
</evidence>